<comment type="caution">
    <text evidence="3">The sequence shown here is derived from an EMBL/GenBank/DDBJ whole genome shotgun (WGS) entry which is preliminary data.</text>
</comment>
<evidence type="ECO:0000313" key="3">
    <source>
        <dbReference type="EMBL" id="GAG56319.1"/>
    </source>
</evidence>
<feature type="domain" description="Glycosyltransferase 2-like" evidence="2">
    <location>
        <begin position="5"/>
        <end position="133"/>
    </location>
</feature>
<sequence length="261" mass="30087">MDSSKYSYEVIVVDDGSKDKTPDIVEQNFPWIKLFRRPVNYGTGTARKFGTEKAKGKYVVWSDADLTYPNYLIPELIPHLDKYDQVIGARKTEEGQNKLLRVPTKWFIRKLAIFLSGKNIPDLNSGLRAFKREFGLRYLHMLPPGFSCVATMTLAFLINGHPVKFVPIDYFKRVGKSKFHPIKSTWEYLIQVIRMIMFFNPLKIFLPISIFLMIIGIGKFVYDIIFYHFSIKGSTIVALMIAIQVFVFGLLAELIVKISKK</sequence>
<reference evidence="3" key="1">
    <citation type="journal article" date="2014" name="Front. Microbiol.">
        <title>High frequency of phylogenetically diverse reductive dehalogenase-homologous genes in deep subseafloor sedimentary metagenomes.</title>
        <authorList>
            <person name="Kawai M."/>
            <person name="Futagami T."/>
            <person name="Toyoda A."/>
            <person name="Takaki Y."/>
            <person name="Nishi S."/>
            <person name="Hori S."/>
            <person name="Arai W."/>
            <person name="Tsubouchi T."/>
            <person name="Morono Y."/>
            <person name="Uchiyama I."/>
            <person name="Ito T."/>
            <person name="Fujiyama A."/>
            <person name="Inagaki F."/>
            <person name="Takami H."/>
        </authorList>
    </citation>
    <scope>NUCLEOTIDE SEQUENCE</scope>
    <source>
        <strain evidence="3">Expedition CK06-06</strain>
    </source>
</reference>
<feature type="transmembrane region" description="Helical" evidence="1">
    <location>
        <begin position="235"/>
        <end position="256"/>
    </location>
</feature>
<proteinExistence type="predicted"/>
<dbReference type="Gene3D" id="3.90.550.10">
    <property type="entry name" value="Spore Coat Polysaccharide Biosynthesis Protein SpsA, Chain A"/>
    <property type="match status" value="1"/>
</dbReference>
<evidence type="ECO:0000256" key="1">
    <source>
        <dbReference type="SAM" id="Phobius"/>
    </source>
</evidence>
<keyword evidence="1" id="KW-1133">Transmembrane helix</keyword>
<keyword evidence="1" id="KW-0472">Membrane</keyword>
<dbReference type="SUPFAM" id="SSF53448">
    <property type="entry name" value="Nucleotide-diphospho-sugar transferases"/>
    <property type="match status" value="1"/>
</dbReference>
<evidence type="ECO:0000259" key="2">
    <source>
        <dbReference type="Pfam" id="PF00535"/>
    </source>
</evidence>
<dbReference type="InterPro" id="IPR029044">
    <property type="entry name" value="Nucleotide-diphossugar_trans"/>
</dbReference>
<gene>
    <name evidence="3" type="ORF">S01H4_09440</name>
</gene>
<dbReference type="EMBL" id="BART01003411">
    <property type="protein sequence ID" value="GAG56319.1"/>
    <property type="molecule type" value="Genomic_DNA"/>
</dbReference>
<dbReference type="AlphaFoldDB" id="X0YJP2"/>
<dbReference type="InterPro" id="IPR001173">
    <property type="entry name" value="Glyco_trans_2-like"/>
</dbReference>
<feature type="transmembrane region" description="Helical" evidence="1">
    <location>
        <begin position="204"/>
        <end position="229"/>
    </location>
</feature>
<protein>
    <recommendedName>
        <fullName evidence="2">Glycosyltransferase 2-like domain-containing protein</fullName>
    </recommendedName>
</protein>
<dbReference type="CDD" id="cd04179">
    <property type="entry name" value="DPM_DPG-synthase_like"/>
    <property type="match status" value="1"/>
</dbReference>
<accession>X0YJP2</accession>
<dbReference type="InterPro" id="IPR050256">
    <property type="entry name" value="Glycosyltransferase_2"/>
</dbReference>
<dbReference type="PANTHER" id="PTHR48090">
    <property type="entry name" value="UNDECAPRENYL-PHOSPHATE 4-DEOXY-4-FORMAMIDO-L-ARABINOSE TRANSFERASE-RELATED"/>
    <property type="match status" value="1"/>
</dbReference>
<name>X0YJP2_9ZZZZ</name>
<organism evidence="3">
    <name type="scientific">marine sediment metagenome</name>
    <dbReference type="NCBI Taxonomy" id="412755"/>
    <lineage>
        <taxon>unclassified sequences</taxon>
        <taxon>metagenomes</taxon>
        <taxon>ecological metagenomes</taxon>
    </lineage>
</organism>
<dbReference type="Pfam" id="PF00535">
    <property type="entry name" value="Glycos_transf_2"/>
    <property type="match status" value="1"/>
</dbReference>
<keyword evidence="1" id="KW-0812">Transmembrane</keyword>